<gene>
    <name evidence="1" type="ORF">GMARGA_LOCUS16772</name>
</gene>
<protein>
    <submittedName>
        <fullName evidence="1">8859_t:CDS:1</fullName>
    </submittedName>
</protein>
<reference evidence="1 2" key="1">
    <citation type="submission" date="2021-06" db="EMBL/GenBank/DDBJ databases">
        <authorList>
            <person name="Kallberg Y."/>
            <person name="Tangrot J."/>
            <person name="Rosling A."/>
        </authorList>
    </citation>
    <scope>NUCLEOTIDE SEQUENCE [LARGE SCALE GENOMIC DNA]</scope>
    <source>
        <strain evidence="1 2">120-4 pot B 10/14</strain>
    </source>
</reference>
<dbReference type="EMBL" id="CAJVQB010012312">
    <property type="protein sequence ID" value="CAG8754542.1"/>
    <property type="molecule type" value="Genomic_DNA"/>
</dbReference>
<comment type="caution">
    <text evidence="1">The sequence shown here is derived from an EMBL/GenBank/DDBJ whole genome shotgun (WGS) entry which is preliminary data.</text>
</comment>
<evidence type="ECO:0000313" key="1">
    <source>
        <dbReference type="EMBL" id="CAG8754542.1"/>
    </source>
</evidence>
<name>A0ABN7VDB3_GIGMA</name>
<proteinExistence type="predicted"/>
<evidence type="ECO:0000313" key="2">
    <source>
        <dbReference type="Proteomes" id="UP000789901"/>
    </source>
</evidence>
<dbReference type="Proteomes" id="UP000789901">
    <property type="component" value="Unassembled WGS sequence"/>
</dbReference>
<sequence>MSNSTWAYYKKESISKKIKAKMNLSILQVLKLTSISMKAWPQEWKTHIYTWIKLASNISATRSVDTSSPSSIKEALEARNIKNKSKQQAAQWLHIQQQLYPTKKLGLNFFGKHTTENNIKNNMNNIKNNENMYSILLQEKGSSTKESWNDIVFQYKSYLQANTSIQKIDNRQNNNKEHVTEFNSERLQHGSTNTEYIMTNMNSYKTNLQVNENQELRESKLEKEKDETVFDYVKPKTYTQSPEKNNDMFLKSTKSESKAININTNNQKEITVNMITNIEHTTPSSTPNSLITEQDIRDELTMDDPFQDKTLRTFLQKYMLKLEHKAKKSSSWKFDKNLMKNELLKNKIEGSNNYKIEQKDNKIKESTSKKLWSNTFIPNNQQSQFTTSK</sequence>
<accession>A0ABN7VDB3</accession>
<organism evidence="1 2">
    <name type="scientific">Gigaspora margarita</name>
    <dbReference type="NCBI Taxonomy" id="4874"/>
    <lineage>
        <taxon>Eukaryota</taxon>
        <taxon>Fungi</taxon>
        <taxon>Fungi incertae sedis</taxon>
        <taxon>Mucoromycota</taxon>
        <taxon>Glomeromycotina</taxon>
        <taxon>Glomeromycetes</taxon>
        <taxon>Diversisporales</taxon>
        <taxon>Gigasporaceae</taxon>
        <taxon>Gigaspora</taxon>
    </lineage>
</organism>
<keyword evidence="2" id="KW-1185">Reference proteome</keyword>